<dbReference type="Pfam" id="PF00628">
    <property type="entry name" value="PHD"/>
    <property type="match status" value="1"/>
</dbReference>
<protein>
    <recommendedName>
        <fullName evidence="10">RING-type domain-containing protein</fullName>
    </recommendedName>
</protein>
<dbReference type="SUPFAM" id="SSF57850">
    <property type="entry name" value="RING/U-box"/>
    <property type="match status" value="1"/>
</dbReference>
<dbReference type="SMART" id="SM00184">
    <property type="entry name" value="RING"/>
    <property type="match status" value="2"/>
</dbReference>
<feature type="region of interest" description="Disordered" evidence="5">
    <location>
        <begin position="1051"/>
        <end position="1079"/>
    </location>
</feature>
<evidence type="ECO:0000256" key="1">
    <source>
        <dbReference type="ARBA" id="ARBA00022723"/>
    </source>
</evidence>
<feature type="compositionally biased region" description="Basic residues" evidence="5">
    <location>
        <begin position="385"/>
        <end position="394"/>
    </location>
</feature>
<feature type="domain" description="RING-type" evidence="7">
    <location>
        <begin position="45"/>
        <end position="84"/>
    </location>
</feature>
<proteinExistence type="predicted"/>
<dbReference type="PROSITE" id="PS50016">
    <property type="entry name" value="ZF_PHD_2"/>
    <property type="match status" value="1"/>
</dbReference>
<evidence type="ECO:0000259" key="6">
    <source>
        <dbReference type="PROSITE" id="PS50016"/>
    </source>
</evidence>
<dbReference type="EMBL" id="OZ019905">
    <property type="protein sequence ID" value="CAK9202748.1"/>
    <property type="molecule type" value="Genomic_DNA"/>
</dbReference>
<feature type="region of interest" description="Disordered" evidence="5">
    <location>
        <begin position="629"/>
        <end position="651"/>
    </location>
</feature>
<dbReference type="PROSITE" id="PS50089">
    <property type="entry name" value="ZF_RING_2"/>
    <property type="match status" value="1"/>
</dbReference>
<evidence type="ECO:0008006" key="10">
    <source>
        <dbReference type="Google" id="ProtNLM"/>
    </source>
</evidence>
<feature type="region of interest" description="Disordered" evidence="5">
    <location>
        <begin position="326"/>
        <end position="370"/>
    </location>
</feature>
<keyword evidence="1" id="KW-0479">Metal-binding</keyword>
<evidence type="ECO:0000313" key="9">
    <source>
        <dbReference type="Proteomes" id="UP001497512"/>
    </source>
</evidence>
<gene>
    <name evidence="8" type="ORF">CSSPTR1EN2_LOCUS6562</name>
</gene>
<dbReference type="InterPro" id="IPR011011">
    <property type="entry name" value="Znf_FYVE_PHD"/>
</dbReference>
<feature type="region of interest" description="Disordered" evidence="5">
    <location>
        <begin position="382"/>
        <end position="457"/>
    </location>
</feature>
<feature type="region of interest" description="Disordered" evidence="5">
    <location>
        <begin position="1"/>
        <end position="33"/>
    </location>
</feature>
<feature type="region of interest" description="Disordered" evidence="5">
    <location>
        <begin position="726"/>
        <end position="775"/>
    </location>
</feature>
<feature type="domain" description="PHD-type" evidence="6">
    <location>
        <begin position="77"/>
        <end position="191"/>
    </location>
</feature>
<dbReference type="PANTHER" id="PTHR15315:SF26">
    <property type="entry name" value="E3 UBIQUITIN-PROTEIN LIGASE NRDP1"/>
    <property type="match status" value="1"/>
</dbReference>
<dbReference type="InterPro" id="IPR017907">
    <property type="entry name" value="Znf_RING_CS"/>
</dbReference>
<evidence type="ECO:0000256" key="3">
    <source>
        <dbReference type="ARBA" id="ARBA00022833"/>
    </source>
</evidence>
<evidence type="ECO:0000313" key="8">
    <source>
        <dbReference type="EMBL" id="CAK9202748.1"/>
    </source>
</evidence>
<keyword evidence="9" id="KW-1185">Reference proteome</keyword>
<dbReference type="InterPro" id="IPR001841">
    <property type="entry name" value="Znf_RING"/>
</dbReference>
<evidence type="ECO:0000259" key="7">
    <source>
        <dbReference type="PROSITE" id="PS50089"/>
    </source>
</evidence>
<feature type="compositionally biased region" description="Basic and acidic residues" evidence="5">
    <location>
        <begin position="738"/>
        <end position="753"/>
    </location>
</feature>
<accession>A0ABP0TQV2</accession>
<sequence length="1239" mass="134900">MGSRMGSQSFNANRRGRPNVSIGPLSKDYYSEVGEEEEEEEEDRCGICSALASNCATLDCCSHVFCFSCIDNWSSVSNFCPLCKLQFRFISCLPVCTKILVKLPCQAFGKEDDIDNTLPFTFPSFFIDEDAVACLEGASCLIRAGVPMEHEDAADTSVACDSCDRWYHAGCVGFDPTVSWGSWLCPRCVERTALQQRPATPFRAATSIPLTTVVTSFSPGPVPVAELAYSALVVSERDPSLAISVADEGESAVVLSMHNLPELSKVASCPEVASLQSRQPMIPMSCTVLLPLLVESIQEYSSMSADSTIPRDLTVNRFAKAPTILTSTSKTEARKSGHSDGGLSQDASRLPQFGNGQTSNSEARDGDIFPSSVSFTDVAEERQAGIKRKGKSKLSRQDGDTIHADDLPEPPRKVARNAVKKKDVLPGASDQAGTHNLLKDIPPSQEKSSKTERAGSLSAVCEDNELKVPYTEVGAVEDLIDLVKEDNKPILLKTGNGGSNPTKGVRTRIVMWRGTDGRAAQLVEDIRQQMRSAAGYGASEDLGKVEVSDDRFFAAFKTLDVKSRASKQRRRLWLAKVLDQVPSGKGHRVRESLTKKLYAGGGGSRKTWDRDWDISFWKEQSARLKKARKEATDTLEGRRQNGRAREVKATSSAVKEDEAILGFSTTDTDTDDSVLTRLYVADTSLFARDNDIKPVCLHSSTKEKELGQRDGTIGIGLEACLGQLSFPALQGPSKPRKKETGFTKEAQKSERQDTPQGAAGQVEASGKTKRVLSTKDAQCSPLLSEKKDKRQWALELLARKSGDAMTSSSPPKNVASTKESLLLQLPEELRPTLPTDRHSRVPTAVRQLQLNRILEQYLQKANLASLQGGFRCKSVIAAAVAKELEIFENSNSRGVYTNLCVRALAQKDQVKLQVTIPSPPRPGVNDDVTEALRATGLISDSPPQSPCASTSGPSDTIPVMPQVDQLEPDNVLELATQSSEDLVADFGADCESMYIRESSLTQSQSEERQSAQSEVKVVGKTGTVETSDSVTALDVGLDGCKDSGRLLRDAKAEEEEAKTSTEGCGPAGESEGDDWLKTGKFPDLENRIEKMRNNVSQMNPIFLSQFTEYGEANVFGGFIEKGTLPAEPRQHDGATAVSLSADDGVNEEKIKTATVDGPQTEAMVASIRKKVQMYVKEHLRPLFKSGVIEAEQFQWAVSKTSAKVMQHHGDARSADFLIVEGSKVKKLADQYLQAYTHRK</sequence>
<dbReference type="PANTHER" id="PTHR15315">
    <property type="entry name" value="RING FINGER PROTEIN 41, 151"/>
    <property type="match status" value="1"/>
</dbReference>
<dbReference type="SMART" id="SM00249">
    <property type="entry name" value="PHD"/>
    <property type="match status" value="1"/>
</dbReference>
<name>A0ABP0TQV2_9BRYO</name>
<keyword evidence="2 4" id="KW-0863">Zinc-finger</keyword>
<evidence type="ECO:0000256" key="4">
    <source>
        <dbReference type="PROSITE-ProRule" id="PRU00175"/>
    </source>
</evidence>
<feature type="compositionally biased region" description="Basic and acidic residues" evidence="5">
    <location>
        <begin position="395"/>
        <end position="412"/>
    </location>
</feature>
<dbReference type="SUPFAM" id="SSF57903">
    <property type="entry name" value="FYVE/PHD zinc finger"/>
    <property type="match status" value="1"/>
</dbReference>
<reference evidence="8" key="1">
    <citation type="submission" date="2024-02" db="EMBL/GenBank/DDBJ databases">
        <authorList>
            <consortium name="ELIXIR-Norway"/>
            <consortium name="Elixir Norway"/>
        </authorList>
    </citation>
    <scope>NUCLEOTIDE SEQUENCE</scope>
</reference>
<keyword evidence="3" id="KW-0862">Zinc</keyword>
<dbReference type="InterPro" id="IPR019787">
    <property type="entry name" value="Znf_PHD-finger"/>
</dbReference>
<organism evidence="8 9">
    <name type="scientific">Sphagnum troendelagicum</name>
    <dbReference type="NCBI Taxonomy" id="128251"/>
    <lineage>
        <taxon>Eukaryota</taxon>
        <taxon>Viridiplantae</taxon>
        <taxon>Streptophyta</taxon>
        <taxon>Embryophyta</taxon>
        <taxon>Bryophyta</taxon>
        <taxon>Sphagnophytina</taxon>
        <taxon>Sphagnopsida</taxon>
        <taxon>Sphagnales</taxon>
        <taxon>Sphagnaceae</taxon>
        <taxon>Sphagnum</taxon>
    </lineage>
</organism>
<evidence type="ECO:0000256" key="5">
    <source>
        <dbReference type="SAM" id="MobiDB-lite"/>
    </source>
</evidence>
<dbReference type="InterPro" id="IPR013083">
    <property type="entry name" value="Znf_RING/FYVE/PHD"/>
</dbReference>
<evidence type="ECO:0000256" key="2">
    <source>
        <dbReference type="ARBA" id="ARBA00022771"/>
    </source>
</evidence>
<feature type="compositionally biased region" description="Polar residues" evidence="5">
    <location>
        <begin position="1"/>
        <end position="12"/>
    </location>
</feature>
<dbReference type="PROSITE" id="PS00518">
    <property type="entry name" value="ZF_RING_1"/>
    <property type="match status" value="1"/>
</dbReference>
<dbReference type="InterPro" id="IPR001965">
    <property type="entry name" value="Znf_PHD"/>
</dbReference>
<dbReference type="Proteomes" id="UP001497512">
    <property type="component" value="Chromosome 13"/>
</dbReference>
<dbReference type="Gene3D" id="3.30.40.10">
    <property type="entry name" value="Zinc/RING finger domain, C3HC4 (zinc finger)"/>
    <property type="match status" value="2"/>
</dbReference>